<gene>
    <name evidence="4" type="ORF">Selli1_04830</name>
    <name evidence="5" type="ORF">Selli2_15630</name>
</gene>
<dbReference type="InterPro" id="IPR009061">
    <property type="entry name" value="DNA-bd_dom_put_sf"/>
</dbReference>
<reference evidence="5" key="3">
    <citation type="submission" date="2022-11" db="EMBL/GenBank/DDBJ databases">
        <title>Draft genome sequence of Sellimonas catena strain 18CBH55.</title>
        <authorList>
            <person name="Atsushi H."/>
            <person name="Moriya O."/>
            <person name="Mitsuo S."/>
        </authorList>
    </citation>
    <scope>NUCLEOTIDE SEQUENCE</scope>
    <source>
        <strain evidence="5">18CBH55</strain>
    </source>
</reference>
<evidence type="ECO:0000313" key="5">
    <source>
        <dbReference type="EMBL" id="GLG90136.1"/>
    </source>
</evidence>
<keyword evidence="2" id="KW-0175">Coiled coil</keyword>
<dbReference type="PANTHER" id="PTHR30204:SF96">
    <property type="entry name" value="CHROMOSOME-ANCHORING PROTEIN RACA"/>
    <property type="match status" value="1"/>
</dbReference>
<evidence type="ECO:0000313" key="4">
    <source>
        <dbReference type="EMBL" id="GLG03309.1"/>
    </source>
</evidence>
<dbReference type="CDD" id="cd01106">
    <property type="entry name" value="HTH_TipAL-Mta"/>
    <property type="match status" value="1"/>
</dbReference>
<dbReference type="Gene3D" id="1.10.1660.10">
    <property type="match status" value="1"/>
</dbReference>
<reference evidence="5 7" key="5">
    <citation type="journal article" date="2023" name="Int. J. Syst. Evol. Microbiol.">
        <title>Sellimonas catena sp. nov., isolated from human faeces.</title>
        <authorList>
            <person name="Hisatomi A."/>
            <person name="Ohkuma M."/>
            <person name="Sakamoto M."/>
        </authorList>
    </citation>
    <scope>NUCLEOTIDE SEQUENCE</scope>
    <source>
        <strain evidence="4 7">12EGH17</strain>
        <strain evidence="5">18CBH55</strain>
    </source>
</reference>
<protein>
    <submittedName>
        <fullName evidence="5">MerR family transcriptional regulator</fullName>
    </submittedName>
</protein>
<dbReference type="RefSeq" id="WP_281845069.1">
    <property type="nucleotide sequence ID" value="NZ_BSBO01000003.1"/>
</dbReference>
<dbReference type="InterPro" id="IPR000551">
    <property type="entry name" value="MerR-type_HTH_dom"/>
</dbReference>
<name>A0A9W6CB12_9FIRM</name>
<keyword evidence="1" id="KW-0238">DNA-binding</keyword>
<comment type="caution">
    <text evidence="5">The sequence shown here is derived from an EMBL/GenBank/DDBJ whole genome shotgun (WGS) entry which is preliminary data.</text>
</comment>
<feature type="coiled-coil region" evidence="2">
    <location>
        <begin position="88"/>
        <end position="125"/>
    </location>
</feature>
<dbReference type="PRINTS" id="PR00040">
    <property type="entry name" value="HTHMERR"/>
</dbReference>
<dbReference type="EMBL" id="BSCH01000009">
    <property type="protein sequence ID" value="GLG90136.1"/>
    <property type="molecule type" value="Genomic_DNA"/>
</dbReference>
<dbReference type="Proteomes" id="UP001145145">
    <property type="component" value="Unassembled WGS sequence"/>
</dbReference>
<dbReference type="InterPro" id="IPR047057">
    <property type="entry name" value="MerR_fam"/>
</dbReference>
<dbReference type="AlphaFoldDB" id="A0A9W6CB12"/>
<dbReference type="PANTHER" id="PTHR30204">
    <property type="entry name" value="REDOX-CYCLING DRUG-SENSING TRANSCRIPTIONAL ACTIVATOR SOXR"/>
    <property type="match status" value="1"/>
</dbReference>
<dbReference type="PROSITE" id="PS50937">
    <property type="entry name" value="HTH_MERR_2"/>
    <property type="match status" value="1"/>
</dbReference>
<accession>A0A9W6CB12</accession>
<dbReference type="Proteomes" id="UP001145094">
    <property type="component" value="Unassembled WGS sequence"/>
</dbReference>
<feature type="domain" description="HTH merR-type" evidence="3">
    <location>
        <begin position="11"/>
        <end position="81"/>
    </location>
</feature>
<evidence type="ECO:0000313" key="6">
    <source>
        <dbReference type="Proteomes" id="UP001145094"/>
    </source>
</evidence>
<dbReference type="Pfam" id="PF13411">
    <property type="entry name" value="MerR_1"/>
    <property type="match status" value="1"/>
</dbReference>
<dbReference type="SUPFAM" id="SSF46955">
    <property type="entry name" value="Putative DNA-binding domain"/>
    <property type="match status" value="1"/>
</dbReference>
<proteinExistence type="predicted"/>
<keyword evidence="7" id="KW-1185">Reference proteome</keyword>
<evidence type="ECO:0000256" key="2">
    <source>
        <dbReference type="SAM" id="Coils"/>
    </source>
</evidence>
<reference evidence="4" key="2">
    <citation type="submission" date="2022-11" db="EMBL/GenBank/DDBJ databases">
        <title>Draft genome sequence of Sellimonas catena strain 12EGH17.</title>
        <authorList>
            <person name="Hisatomi A."/>
            <person name="Ohkuma M."/>
            <person name="Sakamoto M."/>
        </authorList>
    </citation>
    <scope>NUCLEOTIDE SEQUENCE</scope>
    <source>
        <strain evidence="4">12EGH17</strain>
    </source>
</reference>
<organism evidence="5 6">
    <name type="scientific">Sellimonas catena</name>
    <dbReference type="NCBI Taxonomy" id="2994035"/>
    <lineage>
        <taxon>Bacteria</taxon>
        <taxon>Bacillati</taxon>
        <taxon>Bacillota</taxon>
        <taxon>Clostridia</taxon>
        <taxon>Lachnospirales</taxon>
        <taxon>Lachnospiraceae</taxon>
        <taxon>Sellimonas</taxon>
    </lineage>
</organism>
<dbReference type="GO" id="GO:0003700">
    <property type="term" value="F:DNA-binding transcription factor activity"/>
    <property type="evidence" value="ECO:0007669"/>
    <property type="project" value="InterPro"/>
</dbReference>
<evidence type="ECO:0000256" key="1">
    <source>
        <dbReference type="ARBA" id="ARBA00023125"/>
    </source>
</evidence>
<sequence>MEKQRAVPKGFMTIGEVAKKMNVTVRTLQHYDREGLLSPSSISEGGRRLYTDKDVIRLHQILSLKQLGFSLQDIKNRLIPLDTPDEVADVLAQQADEVRRKIEILSESLRELELLREEVLQMQEVDFKKYADIIVNLQMDNEYYWLIKHFDDQTLEHIRSRFDRESGTDFMNRFQKLQEEAIRLYIAKVPADSEQGQHFAEIYWKMITEFTGGDLSMLSKLVEIGKFEGTDPKWQEKQAMANEYVGQVLDVYFSRLGVNPFQEGDA</sequence>
<dbReference type="SMART" id="SM00422">
    <property type="entry name" value="HTH_MERR"/>
    <property type="match status" value="1"/>
</dbReference>
<evidence type="ECO:0000259" key="3">
    <source>
        <dbReference type="PROSITE" id="PS50937"/>
    </source>
</evidence>
<dbReference type="GO" id="GO:0003677">
    <property type="term" value="F:DNA binding"/>
    <property type="evidence" value="ECO:0007669"/>
    <property type="project" value="UniProtKB-KW"/>
</dbReference>
<reference evidence="5" key="4">
    <citation type="submission" date="2022-11" db="EMBL/GenBank/DDBJ databases">
        <title>Draft genome sequence of Sellimonas catena strain 18CBH55.</title>
        <authorList>
            <person name="Hisatomi A."/>
            <person name="Ohkuma M."/>
            <person name="Sakamoto M."/>
        </authorList>
    </citation>
    <scope>NUCLEOTIDE SEQUENCE</scope>
    <source>
        <strain evidence="5">18CBH55</strain>
    </source>
</reference>
<reference evidence="4" key="1">
    <citation type="submission" date="2022-11" db="EMBL/GenBank/DDBJ databases">
        <title>Draft genome sequence of Sellimonas catena strain 12EGH17.</title>
        <authorList>
            <person name="Atsushi H."/>
            <person name="Moriya O."/>
            <person name="Mitsuo S."/>
        </authorList>
    </citation>
    <scope>NUCLEOTIDE SEQUENCE</scope>
    <source>
        <strain evidence="4">12EGH17</strain>
    </source>
</reference>
<evidence type="ECO:0000313" key="7">
    <source>
        <dbReference type="Proteomes" id="UP001145145"/>
    </source>
</evidence>
<dbReference type="EMBL" id="BSBO01000003">
    <property type="protein sequence ID" value="GLG03309.1"/>
    <property type="molecule type" value="Genomic_DNA"/>
</dbReference>